<organism evidence="1 2">
    <name type="scientific">Levilactobacillus hammesii DSM 16381</name>
    <dbReference type="NCBI Taxonomy" id="1423753"/>
    <lineage>
        <taxon>Bacteria</taxon>
        <taxon>Bacillati</taxon>
        <taxon>Bacillota</taxon>
        <taxon>Bacilli</taxon>
        <taxon>Lactobacillales</taxon>
        <taxon>Lactobacillaceae</taxon>
        <taxon>Levilactobacillus</taxon>
    </lineage>
</organism>
<sequence>MMRTESRAGTGVLPWGWHSHSLTDWRAKYDNNLIILFGGLAVNDAEQIVG</sequence>
<evidence type="ECO:0000313" key="2">
    <source>
        <dbReference type="Proteomes" id="UP000051580"/>
    </source>
</evidence>
<dbReference type="PATRIC" id="fig|1423753.3.peg.606"/>
<dbReference type="AlphaFoldDB" id="A0A0R1UMM8"/>
<reference evidence="1 2" key="1">
    <citation type="journal article" date="2015" name="Genome Announc.">
        <title>Expanding the biotechnology potential of lactobacilli through comparative genomics of 213 strains and associated genera.</title>
        <authorList>
            <person name="Sun Z."/>
            <person name="Harris H.M."/>
            <person name="McCann A."/>
            <person name="Guo C."/>
            <person name="Argimon S."/>
            <person name="Zhang W."/>
            <person name="Yang X."/>
            <person name="Jeffery I.B."/>
            <person name="Cooney J.C."/>
            <person name="Kagawa T.F."/>
            <person name="Liu W."/>
            <person name="Song Y."/>
            <person name="Salvetti E."/>
            <person name="Wrobel A."/>
            <person name="Rasinkangas P."/>
            <person name="Parkhill J."/>
            <person name="Rea M.C."/>
            <person name="O'Sullivan O."/>
            <person name="Ritari J."/>
            <person name="Douillard F.P."/>
            <person name="Paul Ross R."/>
            <person name="Yang R."/>
            <person name="Briner A.E."/>
            <person name="Felis G.E."/>
            <person name="de Vos W.M."/>
            <person name="Barrangou R."/>
            <person name="Klaenhammer T.R."/>
            <person name="Caufield P.W."/>
            <person name="Cui Y."/>
            <person name="Zhang H."/>
            <person name="O'Toole P.W."/>
        </authorList>
    </citation>
    <scope>NUCLEOTIDE SEQUENCE [LARGE SCALE GENOMIC DNA]</scope>
    <source>
        <strain evidence="1 2">DSM 16381</strain>
    </source>
</reference>
<evidence type="ECO:0000313" key="1">
    <source>
        <dbReference type="EMBL" id="KRL94430.1"/>
    </source>
</evidence>
<proteinExistence type="predicted"/>
<protein>
    <submittedName>
        <fullName evidence="1">Uncharacterized protein</fullName>
    </submittedName>
</protein>
<dbReference type="Proteomes" id="UP000051580">
    <property type="component" value="Unassembled WGS sequence"/>
</dbReference>
<name>A0A0R1UMM8_9LACO</name>
<dbReference type="EMBL" id="AZFS01000059">
    <property type="protein sequence ID" value="KRL94430.1"/>
    <property type="molecule type" value="Genomic_DNA"/>
</dbReference>
<accession>A0A0R1UMM8</accession>
<keyword evidence="2" id="KW-1185">Reference proteome</keyword>
<comment type="caution">
    <text evidence="1">The sequence shown here is derived from an EMBL/GenBank/DDBJ whole genome shotgun (WGS) entry which is preliminary data.</text>
</comment>
<gene>
    <name evidence="1" type="ORF">FD28_GL000582</name>
</gene>